<sequence>MPAKKKETPEEGAKVMGIEVSVDSDVFDDLDVLDALDELSSGNGLAIGRLFRKVLGDQAERVSHELRDAKTGRLRVTKVAEFMKELMETLAPN</sequence>
<gene>
    <name evidence="1" type="ordered locus">Jden_2317</name>
</gene>
<dbReference type="RefSeq" id="WP_015772564.1">
    <property type="nucleotide sequence ID" value="NC_013174.1"/>
</dbReference>
<dbReference type="HOGENOM" id="CLU_167390_0_0_11"/>
<organism evidence="1 2">
    <name type="scientific">Jonesia denitrificans (strain ATCC 14870 / DSM 20603 / BCRC 15368 / CIP 55.134 / JCM 11481 / NBRC 15587 / NCTC 10816 / Prevot 55134)</name>
    <name type="common">Listeria denitrificans</name>
    <dbReference type="NCBI Taxonomy" id="471856"/>
    <lineage>
        <taxon>Bacteria</taxon>
        <taxon>Bacillati</taxon>
        <taxon>Actinomycetota</taxon>
        <taxon>Actinomycetes</taxon>
        <taxon>Micrococcales</taxon>
        <taxon>Jonesiaceae</taxon>
        <taxon>Jonesia</taxon>
    </lineage>
</organism>
<name>C7R264_JONDD</name>
<evidence type="ECO:0000313" key="1">
    <source>
        <dbReference type="EMBL" id="ACV09952.1"/>
    </source>
</evidence>
<reference evidence="1 2" key="1">
    <citation type="journal article" date="2009" name="Stand. Genomic Sci.">
        <title>Complete genome sequence of Jonesia denitrificans type strain (Prevot 55134).</title>
        <authorList>
            <person name="Pukall R."/>
            <person name="Gehrich-Schroter G."/>
            <person name="Lapidus A."/>
            <person name="Nolan M."/>
            <person name="Glavina Del Rio T."/>
            <person name="Lucas S."/>
            <person name="Chen F."/>
            <person name="Tice H."/>
            <person name="Pitluck S."/>
            <person name="Cheng J.F."/>
            <person name="Copeland A."/>
            <person name="Saunders E."/>
            <person name="Brettin T."/>
            <person name="Detter J.C."/>
            <person name="Bruce D."/>
            <person name="Goodwin L."/>
            <person name="Pati A."/>
            <person name="Ivanova N."/>
            <person name="Mavromatis K."/>
            <person name="Ovchinnikova G."/>
            <person name="Chen A."/>
            <person name="Palaniappan K."/>
            <person name="Land M."/>
            <person name="Hauser L."/>
            <person name="Chang Y.J."/>
            <person name="Jeffries C.D."/>
            <person name="Chain P."/>
            <person name="Goker M."/>
            <person name="Bristow J."/>
            <person name="Eisen J.A."/>
            <person name="Markowitz V."/>
            <person name="Hugenholtz P."/>
            <person name="Kyrpides N.C."/>
            <person name="Klenk H.P."/>
            <person name="Han C."/>
        </authorList>
    </citation>
    <scope>NUCLEOTIDE SEQUENCE [LARGE SCALE GENOMIC DNA]</scope>
    <source>
        <strain evidence="2">ATCC 14870 / DSM 20603 / BCRC 15368 / CIP 55.134 / JCM 11481 / NBRC 15587 / NCTC 10816 / Prevot 55134</strain>
    </source>
</reference>
<accession>C7R264</accession>
<dbReference type="EMBL" id="CP001706">
    <property type="protein sequence ID" value="ACV09952.1"/>
    <property type="molecule type" value="Genomic_DNA"/>
</dbReference>
<dbReference type="eggNOG" id="ENOG5033HTV">
    <property type="taxonomic scope" value="Bacteria"/>
</dbReference>
<keyword evidence="2" id="KW-1185">Reference proteome</keyword>
<dbReference type="STRING" id="471856.Jden_2317"/>
<evidence type="ECO:0000313" key="2">
    <source>
        <dbReference type="Proteomes" id="UP000000628"/>
    </source>
</evidence>
<proteinExistence type="predicted"/>
<protein>
    <submittedName>
        <fullName evidence="1">Uncharacterized protein</fullName>
    </submittedName>
</protein>
<dbReference type="Proteomes" id="UP000000628">
    <property type="component" value="Chromosome"/>
</dbReference>
<dbReference type="AlphaFoldDB" id="C7R264"/>
<dbReference type="KEGG" id="jde:Jden_2317"/>